<accession>A0A5P2CR71</accession>
<dbReference type="SUPFAM" id="SSF55729">
    <property type="entry name" value="Acyl-CoA N-acyltransferases (Nat)"/>
    <property type="match status" value="1"/>
</dbReference>
<evidence type="ECO:0000313" key="5">
    <source>
        <dbReference type="Proteomes" id="UP000324015"/>
    </source>
</evidence>
<gene>
    <name evidence="4" type="ORF">DEJ49_34335</name>
</gene>
<evidence type="ECO:0000313" key="4">
    <source>
        <dbReference type="EMBL" id="QES45404.1"/>
    </source>
</evidence>
<evidence type="ECO:0000259" key="3">
    <source>
        <dbReference type="PROSITE" id="PS51186"/>
    </source>
</evidence>
<dbReference type="Gene3D" id="3.40.630.30">
    <property type="match status" value="1"/>
</dbReference>
<dbReference type="CDD" id="cd04301">
    <property type="entry name" value="NAT_SF"/>
    <property type="match status" value="1"/>
</dbReference>
<keyword evidence="2" id="KW-0012">Acyltransferase</keyword>
<dbReference type="PANTHER" id="PTHR43877">
    <property type="entry name" value="AMINOALKYLPHOSPHONATE N-ACETYLTRANSFERASE-RELATED-RELATED"/>
    <property type="match status" value="1"/>
</dbReference>
<dbReference type="InterPro" id="IPR016181">
    <property type="entry name" value="Acyl_CoA_acyltransferase"/>
</dbReference>
<protein>
    <submittedName>
        <fullName evidence="4">GNAT family N-acetyltransferase</fullName>
    </submittedName>
</protein>
<sequence>MPGTGLTGVRRAVEADIPELVRLRSLLFATRDEEYFRTTPVEGDWRRNLASVLQQQLTADAARIVVVDGADGADGADGLAACGIGTVEQWFPGPHSVTGRVGHVIGVVTDPAYRRRGHSRAIMRALLDWFGTRGASRVDLYASAQGEPLYRNLGFVDHPDPALYWRPAHR</sequence>
<dbReference type="EMBL" id="CP029191">
    <property type="protein sequence ID" value="QES45404.1"/>
    <property type="molecule type" value="Genomic_DNA"/>
</dbReference>
<dbReference type="GO" id="GO:0016747">
    <property type="term" value="F:acyltransferase activity, transferring groups other than amino-acyl groups"/>
    <property type="evidence" value="ECO:0007669"/>
    <property type="project" value="InterPro"/>
</dbReference>
<dbReference type="PROSITE" id="PS51186">
    <property type="entry name" value="GNAT"/>
    <property type="match status" value="1"/>
</dbReference>
<reference evidence="4 5" key="1">
    <citation type="submission" date="2018-05" db="EMBL/GenBank/DDBJ databases">
        <title>Streptomyces venezuelae.</title>
        <authorList>
            <person name="Kim W."/>
            <person name="Lee N."/>
            <person name="Cho B.-K."/>
        </authorList>
    </citation>
    <scope>NUCLEOTIDE SEQUENCE [LARGE SCALE GENOMIC DNA]</scope>
    <source>
        <strain evidence="4 5">ATCC 14585</strain>
    </source>
</reference>
<dbReference type="PANTHER" id="PTHR43877:SF2">
    <property type="entry name" value="AMINOALKYLPHOSPHONATE N-ACETYLTRANSFERASE-RELATED"/>
    <property type="match status" value="1"/>
</dbReference>
<feature type="domain" description="N-acetyltransferase" evidence="3">
    <location>
        <begin position="7"/>
        <end position="170"/>
    </location>
</feature>
<dbReference type="InterPro" id="IPR000182">
    <property type="entry name" value="GNAT_dom"/>
</dbReference>
<proteinExistence type="predicted"/>
<dbReference type="Proteomes" id="UP000324015">
    <property type="component" value="Chromosome"/>
</dbReference>
<name>A0A5P2CR71_STRVZ</name>
<evidence type="ECO:0000256" key="1">
    <source>
        <dbReference type="ARBA" id="ARBA00022679"/>
    </source>
</evidence>
<evidence type="ECO:0000256" key="2">
    <source>
        <dbReference type="ARBA" id="ARBA00023315"/>
    </source>
</evidence>
<keyword evidence="1 4" id="KW-0808">Transferase</keyword>
<dbReference type="AlphaFoldDB" id="A0A5P2CR71"/>
<dbReference type="InterPro" id="IPR050832">
    <property type="entry name" value="Bact_Acetyltransf"/>
</dbReference>
<dbReference type="Pfam" id="PF00583">
    <property type="entry name" value="Acetyltransf_1"/>
    <property type="match status" value="1"/>
</dbReference>
<organism evidence="4 5">
    <name type="scientific">Streptomyces venezuelae</name>
    <dbReference type="NCBI Taxonomy" id="54571"/>
    <lineage>
        <taxon>Bacteria</taxon>
        <taxon>Bacillati</taxon>
        <taxon>Actinomycetota</taxon>
        <taxon>Actinomycetes</taxon>
        <taxon>Kitasatosporales</taxon>
        <taxon>Streptomycetaceae</taxon>
        <taxon>Streptomyces</taxon>
    </lineage>
</organism>